<evidence type="ECO:0000313" key="3">
    <source>
        <dbReference type="Proteomes" id="UP000184330"/>
    </source>
</evidence>
<dbReference type="OrthoDB" id="1193027at2759"/>
<feature type="domain" description="LysM" evidence="1">
    <location>
        <begin position="101"/>
        <end position="145"/>
    </location>
</feature>
<dbReference type="Pfam" id="PF01476">
    <property type="entry name" value="LysM"/>
    <property type="match status" value="6"/>
</dbReference>
<dbReference type="Proteomes" id="UP000184330">
    <property type="component" value="Unassembled WGS sequence"/>
</dbReference>
<dbReference type="PANTHER" id="PTHR33734:SF22">
    <property type="entry name" value="MEMBRANE-BOUND LYTIC MUREIN TRANSGLYCOSYLASE D"/>
    <property type="match status" value="1"/>
</dbReference>
<protein>
    <recommendedName>
        <fullName evidence="1">LysM domain-containing protein</fullName>
    </recommendedName>
</protein>
<dbReference type="InterPro" id="IPR018392">
    <property type="entry name" value="LysM"/>
</dbReference>
<feature type="domain" description="LysM" evidence="1">
    <location>
        <begin position="303"/>
        <end position="347"/>
    </location>
</feature>
<dbReference type="EMBL" id="FJOG01000023">
    <property type="protein sequence ID" value="CZR63171.1"/>
    <property type="molecule type" value="Genomic_DNA"/>
</dbReference>
<dbReference type="AlphaFoldDB" id="A0A1L7XDS0"/>
<evidence type="ECO:0000259" key="1">
    <source>
        <dbReference type="PROSITE" id="PS51782"/>
    </source>
</evidence>
<dbReference type="Pfam" id="PF01464">
    <property type="entry name" value="SLT"/>
    <property type="match status" value="1"/>
</dbReference>
<name>A0A1L7XDS0_9HELO</name>
<dbReference type="SUPFAM" id="SSF53955">
    <property type="entry name" value="Lysozyme-like"/>
    <property type="match status" value="1"/>
</dbReference>
<keyword evidence="3" id="KW-1185">Reference proteome</keyword>
<dbReference type="STRING" id="576137.A0A1L7XDS0"/>
<evidence type="ECO:0000313" key="2">
    <source>
        <dbReference type="EMBL" id="CZR63171.1"/>
    </source>
</evidence>
<feature type="domain" description="LysM" evidence="1">
    <location>
        <begin position="52"/>
        <end position="96"/>
    </location>
</feature>
<feature type="domain" description="LysM" evidence="1">
    <location>
        <begin position="164"/>
        <end position="208"/>
    </location>
</feature>
<feature type="domain" description="LysM" evidence="1">
    <location>
        <begin position="373"/>
        <end position="417"/>
    </location>
</feature>
<dbReference type="CDD" id="cd00118">
    <property type="entry name" value="LysM"/>
    <property type="match status" value="6"/>
</dbReference>
<feature type="domain" description="LysM" evidence="1">
    <location>
        <begin position="233"/>
        <end position="277"/>
    </location>
</feature>
<dbReference type="InterPro" id="IPR008258">
    <property type="entry name" value="Transglycosylase_SLT_dom_1"/>
</dbReference>
<dbReference type="InterPro" id="IPR036779">
    <property type="entry name" value="LysM_dom_sf"/>
</dbReference>
<gene>
    <name evidence="2" type="ORF">PAC_13068</name>
</gene>
<dbReference type="SUPFAM" id="SSF54106">
    <property type="entry name" value="LysM domain"/>
    <property type="match status" value="6"/>
</dbReference>
<dbReference type="Gene3D" id="1.10.530.10">
    <property type="match status" value="1"/>
</dbReference>
<dbReference type="PANTHER" id="PTHR33734">
    <property type="entry name" value="LYSM DOMAIN-CONTAINING GPI-ANCHORED PROTEIN 2"/>
    <property type="match status" value="1"/>
</dbReference>
<dbReference type="SMART" id="SM00257">
    <property type="entry name" value="LysM"/>
    <property type="match status" value="6"/>
</dbReference>
<sequence length="629" mass="64637">MKKAFSRLRGLFTRSSGSVPVVAGRGVPILSRNLDSAAPQILMMSVTQPSPVMYTIRSGDTFASIAAEIGTTVAILEQANPNVDPSSLKVGEIIQLQPTGSQYTIQAGDTFNSIAAKFGLPEPVLEAANPGVKPTNLVVGSQLLVPTITSIPVAPPQSANPAPTIYTIQAGDTFNSIAKSLGVIETALEAANPSVNVNGLQVGSQIIIPDTSPPTTTAAPASTPTMPAPISNGTYNVQAGDTFNLIAGKLGTTAVILEGLNPSDNANALQIGAQIFVPSTTQATPISTPAPLPTPAPTPTLSGTYIIQAGDTFSVIAVKEGTTVALLEAANPSLDPTKLQIGASIALPAVQSAPAIVQPTPQQQPAPAPASTSTYTVLAGDTLSSIALAYSISLSDLEATNPAVTPNLIQIGQVINLPSNAASSIPPAAPTALPNISSPGTSAGSSAGGAYQDYSGGAASFPNTSQWASYTYLWTQNSQLMSYSNSSSEISFIKSAIDIVSSESGVDPRVILCIMMQESGGNIRVGNTFNGVVNTGIMQAFNGASFDANDPQGSVLQMVRDGTEGTYYKQGGGPGLKQDYAQTGNWYAAARVYNSGSVNLYQLNDALGATANYVRDFANRLMGHVWSGM</sequence>
<reference evidence="2 3" key="1">
    <citation type="submission" date="2016-03" db="EMBL/GenBank/DDBJ databases">
        <authorList>
            <person name="Ploux O."/>
        </authorList>
    </citation>
    <scope>NUCLEOTIDE SEQUENCE [LARGE SCALE GENOMIC DNA]</scope>
    <source>
        <strain evidence="2 3">UAMH 11012</strain>
    </source>
</reference>
<dbReference type="InterPro" id="IPR023346">
    <property type="entry name" value="Lysozyme-like_dom_sf"/>
</dbReference>
<organism evidence="2 3">
    <name type="scientific">Phialocephala subalpina</name>
    <dbReference type="NCBI Taxonomy" id="576137"/>
    <lineage>
        <taxon>Eukaryota</taxon>
        <taxon>Fungi</taxon>
        <taxon>Dikarya</taxon>
        <taxon>Ascomycota</taxon>
        <taxon>Pezizomycotina</taxon>
        <taxon>Leotiomycetes</taxon>
        <taxon>Helotiales</taxon>
        <taxon>Mollisiaceae</taxon>
        <taxon>Phialocephala</taxon>
        <taxon>Phialocephala fortinii species complex</taxon>
    </lineage>
</organism>
<dbReference type="PROSITE" id="PS51782">
    <property type="entry name" value="LYSM"/>
    <property type="match status" value="6"/>
</dbReference>
<accession>A0A1L7XDS0</accession>
<dbReference type="Gene3D" id="3.10.350.10">
    <property type="entry name" value="LysM domain"/>
    <property type="match status" value="6"/>
</dbReference>
<proteinExistence type="predicted"/>